<evidence type="ECO:0000313" key="2">
    <source>
        <dbReference type="Proteomes" id="UP000030949"/>
    </source>
</evidence>
<evidence type="ECO:0000313" key="1">
    <source>
        <dbReference type="EMBL" id="KHK62105.1"/>
    </source>
</evidence>
<dbReference type="OrthoDB" id="7032426at2"/>
<name>A0A0B1YUF1_9PSED</name>
<organism evidence="1 2">
    <name type="scientific">Pseudomonas frederiksbergensis</name>
    <dbReference type="NCBI Taxonomy" id="104087"/>
    <lineage>
        <taxon>Bacteria</taxon>
        <taxon>Pseudomonadati</taxon>
        <taxon>Pseudomonadota</taxon>
        <taxon>Gammaproteobacteria</taxon>
        <taxon>Pseudomonadales</taxon>
        <taxon>Pseudomonadaceae</taxon>
        <taxon>Pseudomonas</taxon>
    </lineage>
</organism>
<accession>A0A0B1YUF1</accession>
<gene>
    <name evidence="1" type="ORF">JZ00_25350</name>
</gene>
<dbReference type="EMBL" id="JQGJ01000022">
    <property type="protein sequence ID" value="KHK62105.1"/>
    <property type="molecule type" value="Genomic_DNA"/>
</dbReference>
<proteinExistence type="predicted"/>
<reference evidence="2" key="1">
    <citation type="submission" date="2015-03" db="EMBL/GenBank/DDBJ databases">
        <title>Pseudomonas frederiksbergensis hydrocarbon degrader.</title>
        <authorList>
            <person name="Brown L.M."/>
            <person name="Ruiz O.N."/>
            <person name="Mueller S."/>
            <person name="Gunasekera T.S."/>
        </authorList>
    </citation>
    <scope>NUCLEOTIDE SEQUENCE [LARGE SCALE GENOMIC DNA]</scope>
    <source>
        <strain evidence="2">SI8</strain>
    </source>
</reference>
<dbReference type="RefSeq" id="WP_039593915.1">
    <property type="nucleotide sequence ID" value="NZ_JQGJ02000019.1"/>
</dbReference>
<comment type="caution">
    <text evidence="1">The sequence shown here is derived from an EMBL/GenBank/DDBJ whole genome shotgun (WGS) entry which is preliminary data.</text>
</comment>
<sequence>MDNKSFEATLSMLDAEVNFLELLHGQPTMVTVTAFSGGFYSGRRQTRDHSNLLGMKPKVPGVVTAPLMLQFRPAVGGYKLVIKNTGKHYDKLIRKSWLETLGVDGPKLGSPTVLTLLDHQNRTLTRENNTAAHSPVSLMTQNNKYIGGLKVRGSPYLYLAETEEKSKITFLLSLL</sequence>
<protein>
    <submittedName>
        <fullName evidence="1">Uncharacterized protein</fullName>
    </submittedName>
</protein>
<dbReference type="Proteomes" id="UP000030949">
    <property type="component" value="Unassembled WGS sequence"/>
</dbReference>
<dbReference type="AlphaFoldDB" id="A0A0B1YUF1"/>